<dbReference type="GO" id="GO:0042393">
    <property type="term" value="F:histone binding"/>
    <property type="evidence" value="ECO:0007669"/>
    <property type="project" value="TreeGrafter"/>
</dbReference>
<accession>A0A3L6S805</accession>
<feature type="region of interest" description="Disordered" evidence="4">
    <location>
        <begin position="165"/>
        <end position="286"/>
    </location>
</feature>
<comment type="similarity">
    <text evidence="3">Belongs to the ANP32 family.</text>
</comment>
<evidence type="ECO:0000313" key="6">
    <source>
        <dbReference type="Proteomes" id="UP000275267"/>
    </source>
</evidence>
<dbReference type="PANTHER" id="PTHR11375">
    <property type="entry name" value="ACIDIC LEUCINE-RICH NUCLEAR PHOSPHOPROTEIN 32"/>
    <property type="match status" value="1"/>
</dbReference>
<evidence type="ECO:0000256" key="2">
    <source>
        <dbReference type="ARBA" id="ARBA00022737"/>
    </source>
</evidence>
<evidence type="ECO:0000256" key="3">
    <source>
        <dbReference type="ARBA" id="ARBA00025777"/>
    </source>
</evidence>
<dbReference type="PANTHER" id="PTHR11375:SF18">
    <property type="entry name" value="ACIDIC LEUCINE-RICH NUCLEAR PHOSPHOPROTEIN 32-RELATED PROTEIN 2"/>
    <property type="match status" value="1"/>
</dbReference>
<dbReference type="GO" id="GO:0005634">
    <property type="term" value="C:nucleus"/>
    <property type="evidence" value="ECO:0007669"/>
    <property type="project" value="TreeGrafter"/>
</dbReference>
<keyword evidence="6" id="KW-1185">Reference proteome</keyword>
<evidence type="ECO:0000256" key="4">
    <source>
        <dbReference type="SAM" id="MobiDB-lite"/>
    </source>
</evidence>
<evidence type="ECO:0000313" key="5">
    <source>
        <dbReference type="EMBL" id="RLN17107.1"/>
    </source>
</evidence>
<dbReference type="Proteomes" id="UP000275267">
    <property type="component" value="Unassembled WGS sequence"/>
</dbReference>
<dbReference type="Gene3D" id="3.80.10.10">
    <property type="entry name" value="Ribonuclease Inhibitor"/>
    <property type="match status" value="1"/>
</dbReference>
<dbReference type="InterPro" id="IPR001611">
    <property type="entry name" value="Leu-rich_rpt"/>
</dbReference>
<dbReference type="FunFam" id="3.80.10.10:FF:000131">
    <property type="entry name" value="acidic leucine-rich nuclear phosphoprotein 32-related protein-like"/>
    <property type="match status" value="1"/>
</dbReference>
<dbReference type="OrthoDB" id="2160613at2759"/>
<evidence type="ECO:0000256" key="1">
    <source>
        <dbReference type="ARBA" id="ARBA00022614"/>
    </source>
</evidence>
<organism evidence="5 6">
    <name type="scientific">Panicum miliaceum</name>
    <name type="common">Proso millet</name>
    <name type="synonym">Broomcorn millet</name>
    <dbReference type="NCBI Taxonomy" id="4540"/>
    <lineage>
        <taxon>Eukaryota</taxon>
        <taxon>Viridiplantae</taxon>
        <taxon>Streptophyta</taxon>
        <taxon>Embryophyta</taxon>
        <taxon>Tracheophyta</taxon>
        <taxon>Spermatophyta</taxon>
        <taxon>Magnoliopsida</taxon>
        <taxon>Liliopsida</taxon>
        <taxon>Poales</taxon>
        <taxon>Poaceae</taxon>
        <taxon>PACMAD clade</taxon>
        <taxon>Panicoideae</taxon>
        <taxon>Panicodae</taxon>
        <taxon>Paniceae</taxon>
        <taxon>Panicinae</taxon>
        <taxon>Panicum</taxon>
        <taxon>Panicum sect. Panicum</taxon>
    </lineage>
</organism>
<dbReference type="EMBL" id="PQIB02000005">
    <property type="protein sequence ID" value="RLN17107.1"/>
    <property type="molecule type" value="Genomic_DNA"/>
</dbReference>
<keyword evidence="2" id="KW-0677">Repeat</keyword>
<reference evidence="6" key="1">
    <citation type="journal article" date="2019" name="Nat. Commun.">
        <title>The genome of broomcorn millet.</title>
        <authorList>
            <person name="Zou C."/>
            <person name="Miki D."/>
            <person name="Li D."/>
            <person name="Tang Q."/>
            <person name="Xiao L."/>
            <person name="Rajput S."/>
            <person name="Deng P."/>
            <person name="Jia W."/>
            <person name="Huang R."/>
            <person name="Zhang M."/>
            <person name="Sun Y."/>
            <person name="Hu J."/>
            <person name="Fu X."/>
            <person name="Schnable P.S."/>
            <person name="Li F."/>
            <person name="Zhang H."/>
            <person name="Feng B."/>
            <person name="Zhu X."/>
            <person name="Liu R."/>
            <person name="Schnable J.C."/>
            <person name="Zhu J.-K."/>
            <person name="Zhang H."/>
        </authorList>
    </citation>
    <scope>NUCLEOTIDE SEQUENCE [LARGE SCALE GENOMIC DNA]</scope>
</reference>
<feature type="compositionally biased region" description="Acidic residues" evidence="4">
    <location>
        <begin position="165"/>
        <end position="260"/>
    </location>
</feature>
<dbReference type="SUPFAM" id="SSF52058">
    <property type="entry name" value="L domain-like"/>
    <property type="match status" value="1"/>
</dbReference>
<proteinExistence type="inferred from homology"/>
<comment type="caution">
    <text evidence="5">The sequence shown here is derived from an EMBL/GenBank/DDBJ whole genome shotgun (WGS) entry which is preliminary data.</text>
</comment>
<dbReference type="InterPro" id="IPR032675">
    <property type="entry name" value="LRR_dom_sf"/>
</dbReference>
<name>A0A3L6S805_PANMI</name>
<protein>
    <submittedName>
        <fullName evidence="5">Acidic leucine-rich nuclear phosphoprotein 32-related protein 2-like</fullName>
    </submittedName>
</protein>
<keyword evidence="1" id="KW-0433">Leucine-rich repeat</keyword>
<sequence>MAAVGEDDAAWERAIDAATKAASAATSGPKTLTLDGAVKSSTGRLPSPALFERFAASLEELSVAGARLSSLEGMPRLRALRRLSLPDNRLSGSAALAAVAEACGATLRHLDLGNNRFAEVEELEPLAKLGIEALDLEQCPVSKAMGYREKVFALIPSLEYLDGADAEGNERLETDDEDYVEEDDDEEGEEGEDGEGEEGEDGEGEEGEEDDGEEGDEEDEEEGEGEGDDDDEEEGCDEEAGDEEDEADDDELDADADDKENIESKAGSSLPNKRKRDNDDDTNGDN</sequence>
<dbReference type="AlphaFoldDB" id="A0A3L6S805"/>
<dbReference type="InterPro" id="IPR045081">
    <property type="entry name" value="AN32"/>
</dbReference>
<dbReference type="PROSITE" id="PS51450">
    <property type="entry name" value="LRR"/>
    <property type="match status" value="1"/>
</dbReference>
<dbReference type="STRING" id="4540.A0A3L6S805"/>
<gene>
    <name evidence="5" type="ORF">C2845_PM02G03040</name>
</gene>